<sequence length="113" mass="12695">MHSNEHEAAKSQGKYINTSDLITLSVACITMLITILAVIIQISECLRKREKAYENRTASSADRMNQEAPPAFDHRLSLCLREKLSMFVRDLPPTTLRGYPQGQLVTLIPGLPR</sequence>
<reference evidence="2 3" key="1">
    <citation type="journal article" date="2018" name="Nat. Ecol. Evol.">
        <title>Pezizomycetes genomes reveal the molecular basis of ectomycorrhizal truffle lifestyle.</title>
        <authorList>
            <person name="Murat C."/>
            <person name="Payen T."/>
            <person name="Noel B."/>
            <person name="Kuo A."/>
            <person name="Morin E."/>
            <person name="Chen J."/>
            <person name="Kohler A."/>
            <person name="Krizsan K."/>
            <person name="Balestrini R."/>
            <person name="Da Silva C."/>
            <person name="Montanini B."/>
            <person name="Hainaut M."/>
            <person name="Levati E."/>
            <person name="Barry K.W."/>
            <person name="Belfiori B."/>
            <person name="Cichocki N."/>
            <person name="Clum A."/>
            <person name="Dockter R.B."/>
            <person name="Fauchery L."/>
            <person name="Guy J."/>
            <person name="Iotti M."/>
            <person name="Le Tacon F."/>
            <person name="Lindquist E.A."/>
            <person name="Lipzen A."/>
            <person name="Malagnac F."/>
            <person name="Mello A."/>
            <person name="Molinier V."/>
            <person name="Miyauchi S."/>
            <person name="Poulain J."/>
            <person name="Riccioni C."/>
            <person name="Rubini A."/>
            <person name="Sitrit Y."/>
            <person name="Splivallo R."/>
            <person name="Traeger S."/>
            <person name="Wang M."/>
            <person name="Zifcakova L."/>
            <person name="Wipf D."/>
            <person name="Zambonelli A."/>
            <person name="Paolocci F."/>
            <person name="Nowrousian M."/>
            <person name="Ottonello S."/>
            <person name="Baldrian P."/>
            <person name="Spatafora J.W."/>
            <person name="Henrissat B."/>
            <person name="Nagy L.G."/>
            <person name="Aury J.M."/>
            <person name="Wincker P."/>
            <person name="Grigoriev I.V."/>
            <person name="Bonfante P."/>
            <person name="Martin F.M."/>
        </authorList>
    </citation>
    <scope>NUCLEOTIDE SEQUENCE [LARGE SCALE GENOMIC DNA]</scope>
    <source>
        <strain evidence="2 3">CCBAS932</strain>
    </source>
</reference>
<evidence type="ECO:0000313" key="2">
    <source>
        <dbReference type="EMBL" id="RPB07297.1"/>
    </source>
</evidence>
<proteinExistence type="predicted"/>
<dbReference type="EMBL" id="ML119188">
    <property type="protein sequence ID" value="RPB07297.1"/>
    <property type="molecule type" value="Genomic_DNA"/>
</dbReference>
<organism evidence="2 3">
    <name type="scientific">Morchella conica CCBAS932</name>
    <dbReference type="NCBI Taxonomy" id="1392247"/>
    <lineage>
        <taxon>Eukaryota</taxon>
        <taxon>Fungi</taxon>
        <taxon>Dikarya</taxon>
        <taxon>Ascomycota</taxon>
        <taxon>Pezizomycotina</taxon>
        <taxon>Pezizomycetes</taxon>
        <taxon>Pezizales</taxon>
        <taxon>Morchellaceae</taxon>
        <taxon>Morchella</taxon>
    </lineage>
</organism>
<keyword evidence="1" id="KW-1133">Transmembrane helix</keyword>
<dbReference type="AlphaFoldDB" id="A0A3N4K9W4"/>
<evidence type="ECO:0000256" key="1">
    <source>
        <dbReference type="SAM" id="Phobius"/>
    </source>
</evidence>
<dbReference type="InParanoid" id="A0A3N4K9W4"/>
<keyword evidence="3" id="KW-1185">Reference proteome</keyword>
<feature type="transmembrane region" description="Helical" evidence="1">
    <location>
        <begin position="21"/>
        <end position="42"/>
    </location>
</feature>
<protein>
    <submittedName>
        <fullName evidence="2">Uncharacterized protein</fullName>
    </submittedName>
</protein>
<name>A0A3N4K9W4_9PEZI</name>
<evidence type="ECO:0000313" key="3">
    <source>
        <dbReference type="Proteomes" id="UP000277580"/>
    </source>
</evidence>
<gene>
    <name evidence="2" type="ORF">P167DRAFT_579438</name>
</gene>
<keyword evidence="1" id="KW-0472">Membrane</keyword>
<dbReference type="Proteomes" id="UP000277580">
    <property type="component" value="Unassembled WGS sequence"/>
</dbReference>
<accession>A0A3N4K9W4</accession>
<keyword evidence="1" id="KW-0812">Transmembrane</keyword>